<name>A0A6J4RDV6_9ACTN</name>
<evidence type="ECO:0000256" key="3">
    <source>
        <dbReference type="ARBA" id="ARBA00022840"/>
    </source>
</evidence>
<feature type="domain" description="AAA+ ATPase" evidence="5">
    <location>
        <begin position="259"/>
        <end position="387"/>
    </location>
</feature>
<keyword evidence="2" id="KW-0547">Nucleotide-binding</keyword>
<dbReference type="CDD" id="cd19481">
    <property type="entry name" value="RecA-like_protease"/>
    <property type="match status" value="1"/>
</dbReference>
<dbReference type="SUPFAM" id="SSF52540">
    <property type="entry name" value="P-loop containing nucleoside triphosphate hydrolases"/>
    <property type="match status" value="1"/>
</dbReference>
<proteinExistence type="inferred from homology"/>
<dbReference type="GO" id="GO:0005524">
    <property type="term" value="F:ATP binding"/>
    <property type="evidence" value="ECO:0007669"/>
    <property type="project" value="UniProtKB-KW"/>
</dbReference>
<dbReference type="PANTHER" id="PTHR23073">
    <property type="entry name" value="26S PROTEASOME REGULATORY SUBUNIT"/>
    <property type="match status" value="1"/>
</dbReference>
<dbReference type="InterPro" id="IPR003593">
    <property type="entry name" value="AAA+_ATPase"/>
</dbReference>
<sequence>MGDEPNLSPAAFGRSFRAFLEAAVAGQEVEEPPFVVRLRGHLGADPRGLPILSEQFSAIEHPNVQAALDAWVSADGRSADLLGMSAEQKRYQGLGFSDLITPPGGGLMGDRAPRPGPVDYVNVPVAHGRVRACVQHGLYLLGDGEGPLAVLVRSTGEHHGPVPQIHIEVMSAEPETASAFLAEIRAGMLLHNVYRGQLLSLGNPHGPFGEGGAMVEFLAIPEIERDAVVLPEGVLERVERHTAGFAAHAGKLLAAGRHLKRGLLLHGPPGTGKTLTAMYLVGRMPGRTTLVLSGGSYGLVSPTCELARNLQPSMVILEDVDLVAEERGMGPMGENPLLYELLNEMDGLAEDADVIFALTTNRPDLLEPALAARPGRIDQATEIPLPDAGCRRRLIWLYAKGLDLRLEDAKTVIDRTEGVSASFIKELLRRATLFSAEAGEDLVVTDAHVSEALDEMLLAGGTLTVRLLGGGPPPSEASPEWYEEGPPGGGLG</sequence>
<protein>
    <submittedName>
        <fullName evidence="6">Cell division protein FtsH</fullName>
    </submittedName>
</protein>
<comment type="similarity">
    <text evidence="1">Belongs to the AAA ATPase family.</text>
</comment>
<dbReference type="InterPro" id="IPR050221">
    <property type="entry name" value="26S_Proteasome_ATPase"/>
</dbReference>
<dbReference type="EMBL" id="CADCVH010000098">
    <property type="protein sequence ID" value="CAA9467283.1"/>
    <property type="molecule type" value="Genomic_DNA"/>
</dbReference>
<dbReference type="Gene3D" id="3.40.50.300">
    <property type="entry name" value="P-loop containing nucleotide triphosphate hydrolases"/>
    <property type="match status" value="1"/>
</dbReference>
<organism evidence="6">
    <name type="scientific">uncultured Rubrobacteraceae bacterium</name>
    <dbReference type="NCBI Taxonomy" id="349277"/>
    <lineage>
        <taxon>Bacteria</taxon>
        <taxon>Bacillati</taxon>
        <taxon>Actinomycetota</taxon>
        <taxon>Rubrobacteria</taxon>
        <taxon>Rubrobacterales</taxon>
        <taxon>Rubrobacteraceae</taxon>
        <taxon>environmental samples</taxon>
    </lineage>
</organism>
<dbReference type="AlphaFoldDB" id="A0A6J4RDV6"/>
<evidence type="ECO:0000256" key="1">
    <source>
        <dbReference type="ARBA" id="ARBA00006914"/>
    </source>
</evidence>
<evidence type="ECO:0000313" key="6">
    <source>
        <dbReference type="EMBL" id="CAA9467283.1"/>
    </source>
</evidence>
<dbReference type="InterPro" id="IPR003959">
    <property type="entry name" value="ATPase_AAA_core"/>
</dbReference>
<dbReference type="SMART" id="SM00382">
    <property type="entry name" value="AAA"/>
    <property type="match status" value="1"/>
</dbReference>
<dbReference type="InterPro" id="IPR027417">
    <property type="entry name" value="P-loop_NTPase"/>
</dbReference>
<keyword evidence="6" id="KW-0131">Cell cycle</keyword>
<keyword evidence="3" id="KW-0067">ATP-binding</keyword>
<accession>A0A6J4RDV6</accession>
<gene>
    <name evidence="6" type="ORF">AVDCRST_MAG02-3262</name>
</gene>
<evidence type="ECO:0000259" key="5">
    <source>
        <dbReference type="SMART" id="SM00382"/>
    </source>
</evidence>
<evidence type="ECO:0000256" key="4">
    <source>
        <dbReference type="SAM" id="MobiDB-lite"/>
    </source>
</evidence>
<feature type="region of interest" description="Disordered" evidence="4">
    <location>
        <begin position="468"/>
        <end position="492"/>
    </location>
</feature>
<dbReference type="GO" id="GO:0051301">
    <property type="term" value="P:cell division"/>
    <property type="evidence" value="ECO:0007669"/>
    <property type="project" value="UniProtKB-KW"/>
</dbReference>
<dbReference type="GO" id="GO:0016887">
    <property type="term" value="F:ATP hydrolysis activity"/>
    <property type="evidence" value="ECO:0007669"/>
    <property type="project" value="InterPro"/>
</dbReference>
<dbReference type="Pfam" id="PF00004">
    <property type="entry name" value="AAA"/>
    <property type="match status" value="1"/>
</dbReference>
<evidence type="ECO:0000256" key="2">
    <source>
        <dbReference type="ARBA" id="ARBA00022741"/>
    </source>
</evidence>
<keyword evidence="6" id="KW-0132">Cell division</keyword>
<reference evidence="6" key="1">
    <citation type="submission" date="2020-02" db="EMBL/GenBank/DDBJ databases">
        <authorList>
            <person name="Meier V. D."/>
        </authorList>
    </citation>
    <scope>NUCLEOTIDE SEQUENCE</scope>
    <source>
        <strain evidence="6">AVDCRST_MAG02</strain>
    </source>
</reference>
<dbReference type="Gene3D" id="1.10.8.60">
    <property type="match status" value="1"/>
</dbReference>